<keyword evidence="2" id="KW-1185">Reference proteome</keyword>
<dbReference type="Gene3D" id="3.40.640.10">
    <property type="entry name" value="Type I PLP-dependent aspartate aminotransferase-like (Major domain)"/>
    <property type="match status" value="1"/>
</dbReference>
<dbReference type="EMBL" id="KN837217">
    <property type="protein sequence ID" value="KIJ33125.1"/>
    <property type="molecule type" value="Genomic_DNA"/>
</dbReference>
<feature type="non-terminal residue" evidence="1">
    <location>
        <position position="185"/>
    </location>
</feature>
<dbReference type="Proteomes" id="UP000054279">
    <property type="component" value="Unassembled WGS sequence"/>
</dbReference>
<evidence type="ECO:0008006" key="3">
    <source>
        <dbReference type="Google" id="ProtNLM"/>
    </source>
</evidence>
<dbReference type="HOGENOM" id="CLU_1421753_0_0_1"/>
<name>A0A0C9V6M8_SPHS4</name>
<organism evidence="1 2">
    <name type="scientific">Sphaerobolus stellatus (strain SS14)</name>
    <dbReference type="NCBI Taxonomy" id="990650"/>
    <lineage>
        <taxon>Eukaryota</taxon>
        <taxon>Fungi</taxon>
        <taxon>Dikarya</taxon>
        <taxon>Basidiomycota</taxon>
        <taxon>Agaricomycotina</taxon>
        <taxon>Agaricomycetes</taxon>
        <taxon>Phallomycetidae</taxon>
        <taxon>Geastrales</taxon>
        <taxon>Sphaerobolaceae</taxon>
        <taxon>Sphaerobolus</taxon>
    </lineage>
</organism>
<reference evidence="1 2" key="1">
    <citation type="submission" date="2014-06" db="EMBL/GenBank/DDBJ databases">
        <title>Evolutionary Origins and Diversification of the Mycorrhizal Mutualists.</title>
        <authorList>
            <consortium name="DOE Joint Genome Institute"/>
            <consortium name="Mycorrhizal Genomics Consortium"/>
            <person name="Kohler A."/>
            <person name="Kuo A."/>
            <person name="Nagy L.G."/>
            <person name="Floudas D."/>
            <person name="Copeland A."/>
            <person name="Barry K.W."/>
            <person name="Cichocki N."/>
            <person name="Veneault-Fourrey C."/>
            <person name="LaButti K."/>
            <person name="Lindquist E.A."/>
            <person name="Lipzen A."/>
            <person name="Lundell T."/>
            <person name="Morin E."/>
            <person name="Murat C."/>
            <person name="Riley R."/>
            <person name="Ohm R."/>
            <person name="Sun H."/>
            <person name="Tunlid A."/>
            <person name="Henrissat B."/>
            <person name="Grigoriev I.V."/>
            <person name="Hibbett D.S."/>
            <person name="Martin F."/>
        </authorList>
    </citation>
    <scope>NUCLEOTIDE SEQUENCE [LARGE SCALE GENOMIC DNA]</scope>
    <source>
        <strain evidence="1 2">SS14</strain>
    </source>
</reference>
<sequence length="185" mass="20548">VSALFLGPKGENSQFLYSWFTSVVNQQKAAREAYFPEDEESYNQSGPFVDMTETISSNLTELLTVLGEKSIPFYSPRYSGHMSVDQNLPAILGYLSTMFYNPNNVAFEASPLTTLIELECGLQLCEMMGYNRFENKDEPLAWGHIASGGTVANLESMWCVFSFAYAALSRSSLFFSIGLVCLGCE</sequence>
<gene>
    <name evidence="1" type="ORF">M422DRAFT_183647</name>
</gene>
<dbReference type="InterPro" id="IPR015421">
    <property type="entry name" value="PyrdxlP-dep_Trfase_major"/>
</dbReference>
<evidence type="ECO:0000313" key="2">
    <source>
        <dbReference type="Proteomes" id="UP000054279"/>
    </source>
</evidence>
<dbReference type="SUPFAM" id="SSF53383">
    <property type="entry name" value="PLP-dependent transferases"/>
    <property type="match status" value="1"/>
</dbReference>
<protein>
    <recommendedName>
        <fullName evidence="3">Glutamate decarboxylase</fullName>
    </recommendedName>
</protein>
<accession>A0A0C9V6M8</accession>
<dbReference type="InterPro" id="IPR015424">
    <property type="entry name" value="PyrdxlP-dep_Trfase"/>
</dbReference>
<proteinExistence type="predicted"/>
<dbReference type="OrthoDB" id="2161780at2759"/>
<evidence type="ECO:0000313" key="1">
    <source>
        <dbReference type="EMBL" id="KIJ33125.1"/>
    </source>
</evidence>
<dbReference type="AlphaFoldDB" id="A0A0C9V6M8"/>